<feature type="region of interest" description="Disordered" evidence="1">
    <location>
        <begin position="1"/>
        <end position="22"/>
    </location>
</feature>
<dbReference type="Gene3D" id="3.40.109.10">
    <property type="entry name" value="NADH Oxidase"/>
    <property type="match status" value="1"/>
</dbReference>
<reference evidence="2" key="1">
    <citation type="journal article" date="2014" name="Int. J. Syst. Evol. Microbiol.">
        <title>Complete genome sequence of Corynebacterium casei LMG S-19264T (=DSM 44701T), isolated from a smear-ripened cheese.</title>
        <authorList>
            <consortium name="US DOE Joint Genome Institute (JGI-PGF)"/>
            <person name="Walter F."/>
            <person name="Albersmeier A."/>
            <person name="Kalinowski J."/>
            <person name="Ruckert C."/>
        </authorList>
    </citation>
    <scope>NUCLEOTIDE SEQUENCE</scope>
    <source>
        <strain evidence="2">JCM 4654</strain>
    </source>
</reference>
<organism evidence="2 3">
    <name type="scientific">Streptomyces naganishii JCM 4654</name>
    <dbReference type="NCBI Taxonomy" id="1306179"/>
    <lineage>
        <taxon>Bacteria</taxon>
        <taxon>Bacillati</taxon>
        <taxon>Actinomycetota</taxon>
        <taxon>Actinomycetes</taxon>
        <taxon>Kitasatosporales</taxon>
        <taxon>Streptomycetaceae</taxon>
        <taxon>Streptomyces</taxon>
    </lineage>
</organism>
<sequence>MTIPEAAGTPAPDGGPPARAHSFPEVLGEAALTAVLSPSSHNCQPWALTRVVTPGARRAAAALVGQDAPEYLVLGLDRRHQLVALPAHAVEMELSCGVYWRLLLRGLAAGGWTASAVRVLQDGEGDELRPKAREFWTPLCVAALRPGPPSGERPAELHATGLARRTHRGPYRPEPLAAELLRDLEEDPPTGPYEADEPAVTVRHLTRPEELRDFASFVARWAGRDFAHRRAWRETHSYVRFSAGAAAERGDGFTLDQLFGPLSGPRRLVMRGALAPAAMAVLGPVGYHRLLAAGLADLVRHSPAVVTMGLPGAEPGRGALLRGGARLADYWWRATRLGLSLHPISVVIQHDDLRELLRRRLGLPGRTFFVARLGVPAGPAAPRSHRRITEALYETV</sequence>
<keyword evidence="3" id="KW-1185">Reference proteome</keyword>
<evidence type="ECO:0000313" key="2">
    <source>
        <dbReference type="EMBL" id="GHD88851.1"/>
    </source>
</evidence>
<protein>
    <submittedName>
        <fullName evidence="2">RedV protein</fullName>
    </submittedName>
</protein>
<dbReference type="RefSeq" id="WP_229865251.1">
    <property type="nucleotide sequence ID" value="NZ_BMVF01000006.1"/>
</dbReference>
<dbReference type="SUPFAM" id="SSF55469">
    <property type="entry name" value="FMN-dependent nitroreductase-like"/>
    <property type="match status" value="1"/>
</dbReference>
<proteinExistence type="predicted"/>
<dbReference type="InterPro" id="IPR000415">
    <property type="entry name" value="Nitroreductase-like"/>
</dbReference>
<comment type="caution">
    <text evidence="2">The sequence shown here is derived from an EMBL/GenBank/DDBJ whole genome shotgun (WGS) entry which is preliminary data.</text>
</comment>
<dbReference type="EMBL" id="BMVF01000006">
    <property type="protein sequence ID" value="GHD88851.1"/>
    <property type="molecule type" value="Genomic_DNA"/>
</dbReference>
<gene>
    <name evidence="2" type="ORF">GCM10010508_26580</name>
</gene>
<dbReference type="Proteomes" id="UP000608955">
    <property type="component" value="Unassembled WGS sequence"/>
</dbReference>
<evidence type="ECO:0000256" key="1">
    <source>
        <dbReference type="SAM" id="MobiDB-lite"/>
    </source>
</evidence>
<name>A0A918Y3K0_9ACTN</name>
<dbReference type="AlphaFoldDB" id="A0A918Y3K0"/>
<evidence type="ECO:0000313" key="3">
    <source>
        <dbReference type="Proteomes" id="UP000608955"/>
    </source>
</evidence>
<feature type="compositionally biased region" description="Low complexity" evidence="1">
    <location>
        <begin position="1"/>
        <end position="20"/>
    </location>
</feature>
<dbReference type="GO" id="GO:0016491">
    <property type="term" value="F:oxidoreductase activity"/>
    <property type="evidence" value="ECO:0007669"/>
    <property type="project" value="InterPro"/>
</dbReference>
<accession>A0A918Y3K0</accession>
<reference evidence="2" key="2">
    <citation type="submission" date="2020-09" db="EMBL/GenBank/DDBJ databases">
        <authorList>
            <person name="Sun Q."/>
            <person name="Ohkuma M."/>
        </authorList>
    </citation>
    <scope>NUCLEOTIDE SEQUENCE</scope>
    <source>
        <strain evidence="2">JCM 4654</strain>
    </source>
</reference>